<accession>A0ACD2ZWX4</accession>
<proteinExistence type="predicted"/>
<keyword evidence="2" id="KW-1185">Reference proteome</keyword>
<name>A0ACD2ZWX4_9AGAR</name>
<feature type="non-terminal residue" evidence="1">
    <location>
        <position position="1"/>
    </location>
</feature>
<dbReference type="Proteomes" id="UP000308600">
    <property type="component" value="Unassembled WGS sequence"/>
</dbReference>
<organism evidence="1 2">
    <name type="scientific">Pluteus cervinus</name>
    <dbReference type="NCBI Taxonomy" id="181527"/>
    <lineage>
        <taxon>Eukaryota</taxon>
        <taxon>Fungi</taxon>
        <taxon>Dikarya</taxon>
        <taxon>Basidiomycota</taxon>
        <taxon>Agaricomycotina</taxon>
        <taxon>Agaricomycetes</taxon>
        <taxon>Agaricomycetidae</taxon>
        <taxon>Agaricales</taxon>
        <taxon>Pluteineae</taxon>
        <taxon>Pluteaceae</taxon>
        <taxon>Pluteus</taxon>
    </lineage>
</organism>
<gene>
    <name evidence="1" type="ORF">BDN72DRAFT_866393</name>
</gene>
<dbReference type="EMBL" id="ML209900">
    <property type="protein sequence ID" value="TFK57895.1"/>
    <property type="molecule type" value="Genomic_DNA"/>
</dbReference>
<evidence type="ECO:0000313" key="2">
    <source>
        <dbReference type="Proteomes" id="UP000308600"/>
    </source>
</evidence>
<evidence type="ECO:0000313" key="1">
    <source>
        <dbReference type="EMBL" id="TFK57895.1"/>
    </source>
</evidence>
<reference evidence="1 2" key="1">
    <citation type="journal article" date="2019" name="Nat. Ecol. Evol.">
        <title>Megaphylogeny resolves global patterns of mushroom evolution.</title>
        <authorList>
            <person name="Varga T."/>
            <person name="Krizsan K."/>
            <person name="Foldi C."/>
            <person name="Dima B."/>
            <person name="Sanchez-Garcia M."/>
            <person name="Sanchez-Ramirez S."/>
            <person name="Szollosi G.J."/>
            <person name="Szarkandi J.G."/>
            <person name="Papp V."/>
            <person name="Albert L."/>
            <person name="Andreopoulos W."/>
            <person name="Angelini C."/>
            <person name="Antonin V."/>
            <person name="Barry K.W."/>
            <person name="Bougher N.L."/>
            <person name="Buchanan P."/>
            <person name="Buyck B."/>
            <person name="Bense V."/>
            <person name="Catcheside P."/>
            <person name="Chovatia M."/>
            <person name="Cooper J."/>
            <person name="Damon W."/>
            <person name="Desjardin D."/>
            <person name="Finy P."/>
            <person name="Geml J."/>
            <person name="Haridas S."/>
            <person name="Hughes K."/>
            <person name="Justo A."/>
            <person name="Karasinski D."/>
            <person name="Kautmanova I."/>
            <person name="Kiss B."/>
            <person name="Kocsube S."/>
            <person name="Kotiranta H."/>
            <person name="LaButti K.M."/>
            <person name="Lechner B.E."/>
            <person name="Liimatainen K."/>
            <person name="Lipzen A."/>
            <person name="Lukacs Z."/>
            <person name="Mihaltcheva S."/>
            <person name="Morgado L.N."/>
            <person name="Niskanen T."/>
            <person name="Noordeloos M.E."/>
            <person name="Ohm R.A."/>
            <person name="Ortiz-Santana B."/>
            <person name="Ovrebo C."/>
            <person name="Racz N."/>
            <person name="Riley R."/>
            <person name="Savchenko A."/>
            <person name="Shiryaev A."/>
            <person name="Soop K."/>
            <person name="Spirin V."/>
            <person name="Szebenyi C."/>
            <person name="Tomsovsky M."/>
            <person name="Tulloss R.E."/>
            <person name="Uehling J."/>
            <person name="Grigoriev I.V."/>
            <person name="Vagvolgyi C."/>
            <person name="Papp T."/>
            <person name="Martin F.M."/>
            <person name="Miettinen O."/>
            <person name="Hibbett D.S."/>
            <person name="Nagy L.G."/>
        </authorList>
    </citation>
    <scope>NUCLEOTIDE SEQUENCE [LARGE SCALE GENOMIC DNA]</scope>
    <source>
        <strain evidence="1 2">NL-1719</strain>
    </source>
</reference>
<protein>
    <submittedName>
        <fullName evidence="1">Uncharacterized protein</fullName>
    </submittedName>
</protein>
<sequence length="226" mass="26445">IRDHLPITGITELNIQTGSNLDFPVVVAALGSGFTKLRVLRLKHMVDVGALHLDDFPPPPWALPHWKHMLRCFPTIEVLYINTPLKFKSHKRPFTELCKWKKWARSLQRVYLFHGHAEDYDLHTMKFLLGDFQYLRWVPGPITRGAPEKWVSNNIEAPTRFSHLEPFEMTNVIPEDREPYGPWDDQENAINPRGDDDNPEWFLEGYEEDDQAMDEDSDPEYVYESD</sequence>